<reference evidence="6 7" key="1">
    <citation type="submission" date="2018-09" db="EMBL/GenBank/DDBJ databases">
        <title>Comparative genomics of Leucobacter spp.</title>
        <authorList>
            <person name="Reis A.C."/>
            <person name="Kolvenbach B.A."/>
            <person name="Corvini P.F.X."/>
            <person name="Nunes O.C."/>
        </authorList>
    </citation>
    <scope>NUCLEOTIDE SEQUENCE [LARGE SCALE GENOMIC DNA]</scope>
    <source>
        <strain evidence="6 7">TAN 31504</strain>
    </source>
</reference>
<dbReference type="SUPFAM" id="SSF46689">
    <property type="entry name" value="Homeodomain-like"/>
    <property type="match status" value="1"/>
</dbReference>
<dbReference type="PRINTS" id="PR00455">
    <property type="entry name" value="HTHTETR"/>
</dbReference>
<dbReference type="Proteomes" id="UP001645859">
    <property type="component" value="Unassembled WGS sequence"/>
</dbReference>
<gene>
    <name evidence="6" type="ORF">D3230_07695</name>
</gene>
<evidence type="ECO:0000256" key="1">
    <source>
        <dbReference type="ARBA" id="ARBA00023015"/>
    </source>
</evidence>
<name>A0ABS1SF57_9MICO</name>
<accession>A0ABS1SF57</accession>
<proteinExistence type="predicted"/>
<feature type="DNA-binding region" description="H-T-H motif" evidence="4">
    <location>
        <begin position="34"/>
        <end position="53"/>
    </location>
</feature>
<dbReference type="PANTHER" id="PTHR30055">
    <property type="entry name" value="HTH-TYPE TRANSCRIPTIONAL REGULATOR RUTR"/>
    <property type="match status" value="1"/>
</dbReference>
<dbReference type="InterPro" id="IPR050109">
    <property type="entry name" value="HTH-type_TetR-like_transc_reg"/>
</dbReference>
<comment type="caution">
    <text evidence="6">The sequence shown here is derived from an EMBL/GenBank/DDBJ whole genome shotgun (WGS) entry which is preliminary data.</text>
</comment>
<dbReference type="PANTHER" id="PTHR30055:SF238">
    <property type="entry name" value="MYCOFACTOCIN BIOSYNTHESIS TRANSCRIPTIONAL REGULATOR MFTR-RELATED"/>
    <property type="match status" value="1"/>
</dbReference>
<evidence type="ECO:0000256" key="2">
    <source>
        <dbReference type="ARBA" id="ARBA00023125"/>
    </source>
</evidence>
<dbReference type="PROSITE" id="PS50977">
    <property type="entry name" value="HTH_TETR_2"/>
    <property type="match status" value="1"/>
</dbReference>
<dbReference type="InterPro" id="IPR009057">
    <property type="entry name" value="Homeodomain-like_sf"/>
</dbReference>
<dbReference type="RefSeq" id="WP_202344435.1">
    <property type="nucleotide sequence ID" value="NZ_BAAAPI010000013.1"/>
</dbReference>
<dbReference type="InterPro" id="IPR001647">
    <property type="entry name" value="HTH_TetR"/>
</dbReference>
<protein>
    <submittedName>
        <fullName evidence="6">TetR family transcriptional regulator</fullName>
    </submittedName>
</protein>
<dbReference type="Gene3D" id="1.10.357.10">
    <property type="entry name" value="Tetracycline Repressor, domain 2"/>
    <property type="match status" value="1"/>
</dbReference>
<keyword evidence="3" id="KW-0804">Transcription</keyword>
<keyword evidence="2 4" id="KW-0238">DNA-binding</keyword>
<dbReference type="Pfam" id="PF00440">
    <property type="entry name" value="TetR_N"/>
    <property type="match status" value="1"/>
</dbReference>
<sequence>MSTPTRGRPRASSHETIADAAIELFLEQGYEATSVTEITRRAGVSRSSFFNYFSGKSDILWFVFDQHLDAVLAALADPAVPLAEALDGFAAGPPPETLALAIVDARTMGVEAELTTGRAERQLRLSQAIAARVAAGAGSGSGVSAGTGAGVGAGVGVGAGASAAFAPEVVGAGYAAALAAAVWHWAQLGAGRHRLADTVADALAEARRLLP</sequence>
<keyword evidence="7" id="KW-1185">Reference proteome</keyword>
<evidence type="ECO:0000313" key="7">
    <source>
        <dbReference type="Proteomes" id="UP001645859"/>
    </source>
</evidence>
<dbReference type="EMBL" id="QYAC01000003">
    <property type="protein sequence ID" value="MBL3679180.1"/>
    <property type="molecule type" value="Genomic_DNA"/>
</dbReference>
<organism evidence="6 7">
    <name type="scientific">Leucobacter chromiireducens subsp. solipictus</name>
    <dbReference type="NCBI Taxonomy" id="398235"/>
    <lineage>
        <taxon>Bacteria</taxon>
        <taxon>Bacillati</taxon>
        <taxon>Actinomycetota</taxon>
        <taxon>Actinomycetes</taxon>
        <taxon>Micrococcales</taxon>
        <taxon>Microbacteriaceae</taxon>
        <taxon>Leucobacter</taxon>
    </lineage>
</organism>
<evidence type="ECO:0000259" key="5">
    <source>
        <dbReference type="PROSITE" id="PS50977"/>
    </source>
</evidence>
<keyword evidence="1" id="KW-0805">Transcription regulation</keyword>
<evidence type="ECO:0000256" key="3">
    <source>
        <dbReference type="ARBA" id="ARBA00023163"/>
    </source>
</evidence>
<evidence type="ECO:0000313" key="6">
    <source>
        <dbReference type="EMBL" id="MBL3679180.1"/>
    </source>
</evidence>
<feature type="domain" description="HTH tetR-type" evidence="5">
    <location>
        <begin position="11"/>
        <end position="71"/>
    </location>
</feature>
<evidence type="ECO:0000256" key="4">
    <source>
        <dbReference type="PROSITE-ProRule" id="PRU00335"/>
    </source>
</evidence>